<organism evidence="1 2">
    <name type="scientific">Tunturiibacter lichenicola</name>
    <dbReference type="NCBI Taxonomy" id="2051959"/>
    <lineage>
        <taxon>Bacteria</taxon>
        <taxon>Pseudomonadati</taxon>
        <taxon>Acidobacteriota</taxon>
        <taxon>Terriglobia</taxon>
        <taxon>Terriglobales</taxon>
        <taxon>Acidobacteriaceae</taxon>
        <taxon>Tunturiibacter</taxon>
    </lineage>
</organism>
<name>A0A7W8J8U8_9BACT</name>
<dbReference type="EMBL" id="JACHDZ010000004">
    <property type="protein sequence ID" value="MBB5344783.1"/>
    <property type="molecule type" value="Genomic_DNA"/>
</dbReference>
<protein>
    <submittedName>
        <fullName evidence="1">Uncharacterized protein</fullName>
    </submittedName>
</protein>
<evidence type="ECO:0000313" key="2">
    <source>
        <dbReference type="Proteomes" id="UP000569092"/>
    </source>
</evidence>
<sequence length="75" mass="8287">MRTAGFFPCGKLGLWVSMKSSRLGRTTNEQAAVSRPTLRKVSKDGAPDHCRLFEDFEVVFRRGRGRSLGVGGSWA</sequence>
<proteinExistence type="predicted"/>
<reference evidence="1 2" key="1">
    <citation type="submission" date="2020-08" db="EMBL/GenBank/DDBJ databases">
        <title>Genomic Encyclopedia of Type Strains, Phase IV (KMG-V): Genome sequencing to study the core and pangenomes of soil and plant-associated prokaryotes.</title>
        <authorList>
            <person name="Whitman W."/>
        </authorList>
    </citation>
    <scope>NUCLEOTIDE SEQUENCE [LARGE SCALE GENOMIC DNA]</scope>
    <source>
        <strain evidence="1 2">M8US30</strain>
    </source>
</reference>
<evidence type="ECO:0000313" key="1">
    <source>
        <dbReference type="EMBL" id="MBB5344783.1"/>
    </source>
</evidence>
<accession>A0A7W8J8U8</accession>
<dbReference type="Proteomes" id="UP000569092">
    <property type="component" value="Unassembled WGS sequence"/>
</dbReference>
<gene>
    <name evidence="1" type="ORF">HDF10_002769</name>
</gene>
<comment type="caution">
    <text evidence="1">The sequence shown here is derived from an EMBL/GenBank/DDBJ whole genome shotgun (WGS) entry which is preliminary data.</text>
</comment>
<dbReference type="AlphaFoldDB" id="A0A7W8J8U8"/>